<keyword evidence="2" id="KW-1185">Reference proteome</keyword>
<evidence type="ECO:0000313" key="2">
    <source>
        <dbReference type="Proteomes" id="UP001626550"/>
    </source>
</evidence>
<comment type="caution">
    <text evidence="1">The sequence shown here is derived from an EMBL/GenBank/DDBJ whole genome shotgun (WGS) entry which is preliminary data.</text>
</comment>
<proteinExistence type="predicted"/>
<dbReference type="Proteomes" id="UP001626550">
    <property type="component" value="Unassembled WGS sequence"/>
</dbReference>
<reference evidence="1 2" key="1">
    <citation type="submission" date="2024-11" db="EMBL/GenBank/DDBJ databases">
        <title>Adaptive evolution of stress response genes in parasites aligns with host niche diversity.</title>
        <authorList>
            <person name="Hahn C."/>
            <person name="Resl P."/>
        </authorList>
    </citation>
    <scope>NUCLEOTIDE SEQUENCE [LARGE SCALE GENOMIC DNA]</scope>
    <source>
        <strain evidence="1">EGGRZ-B1_66</strain>
        <tissue evidence="1">Body</tissue>
    </source>
</reference>
<dbReference type="EMBL" id="JBJKFK010000966">
    <property type="protein sequence ID" value="KAL3314544.1"/>
    <property type="molecule type" value="Genomic_DNA"/>
</dbReference>
<name>A0ABD2Q4P1_9PLAT</name>
<dbReference type="AlphaFoldDB" id="A0ABD2Q4P1"/>
<organism evidence="1 2">
    <name type="scientific">Cichlidogyrus casuarinus</name>
    <dbReference type="NCBI Taxonomy" id="1844966"/>
    <lineage>
        <taxon>Eukaryota</taxon>
        <taxon>Metazoa</taxon>
        <taxon>Spiralia</taxon>
        <taxon>Lophotrochozoa</taxon>
        <taxon>Platyhelminthes</taxon>
        <taxon>Monogenea</taxon>
        <taxon>Monopisthocotylea</taxon>
        <taxon>Dactylogyridea</taxon>
        <taxon>Ancyrocephalidae</taxon>
        <taxon>Cichlidogyrus</taxon>
    </lineage>
</organism>
<evidence type="ECO:0000313" key="1">
    <source>
        <dbReference type="EMBL" id="KAL3314544.1"/>
    </source>
</evidence>
<protein>
    <submittedName>
        <fullName evidence="1">Uncharacterized protein</fullName>
    </submittedName>
</protein>
<sequence>MSQIGRCISWTFVKNSGWKSDAVIKNKTITCAKTTKTSDGCKVQRDGRVYENTQEEIETRVGCECKKSTKSDSHVCKCRAPVETKKCDPLKNIESTVRASEVLVPGSVPTCSAKTEIVAETPVTCPQPVVTKGDCIHGFAKYTMVTQSPENCHCKPATRTVNVPCTCAAPKTDTVCVKGNILITSSTIETLKCEAGNATIPSCSCKSSHEIKSQNEVKCSPPKVTIGDCVNGKRKVESITYTLNDCKCVRQDDKKEEKCEAIYDISTKTDCEKMLLKGDCLVPQASALCNTTCGHNFKLEPLLPTHKNKSATPIAFKTTRGADLNILAIPKDIRDEVIVDKIPLAVEEDCLKKCQRNEACYALSINYELRICKLYHPTIYAMVKAGITTPLVKIPNTDFVELRPHLSCADRKIVELGDKHEIDILGSDPVEGETLCTQKLEIVSHVPSTTGSCEKEEEIVNAKCNLYDKNPSCAGNSPDCAFSQAKNNGTLNCASSKEIEFCPETTSTLMIERIKLVPTNKICVVEYGLVDTKTPCDPTQCPAPKKVVGECKNGVRAVYTGTYSYKKGEGCIAKWTHTSHSCDGCCPTVIHRMSPCVNGKRTLTHEFLEMVKNRCEIQHVESELECSTSCPSDETTEGVCVYGKKEVAKVFYAGKSCVMMRFVDEVKCSIEL</sequence>
<gene>
    <name evidence="1" type="ORF">Ciccas_006831</name>
</gene>
<accession>A0ABD2Q4P1</accession>